<dbReference type="Ensembl" id="ENSUAMT00000041416.1">
    <property type="protein sequence ID" value="ENSUAMP00000037206.1"/>
    <property type="gene ID" value="ENSUAMG00000028174.1"/>
</dbReference>
<reference evidence="3" key="1">
    <citation type="submission" date="2016-06" db="EMBL/GenBank/DDBJ databases">
        <title>De novo assembly and RNA-Seq shows season-dependent expression and editing in black bear kidneys.</title>
        <authorList>
            <person name="Korstanje R."/>
            <person name="Srivastava A."/>
            <person name="Sarsani V.K."/>
            <person name="Sheehan S.M."/>
            <person name="Seger R.L."/>
            <person name="Barter M.E."/>
            <person name="Lindqvist C."/>
            <person name="Brody L.C."/>
            <person name="Mullikin J.C."/>
        </authorList>
    </citation>
    <scope>NUCLEOTIDE SEQUENCE [LARGE SCALE GENOMIC DNA]</scope>
</reference>
<keyword evidence="3" id="KW-1185">Reference proteome</keyword>
<organism evidence="2 3">
    <name type="scientific">Ursus americanus</name>
    <name type="common">American black bear</name>
    <name type="synonym">Euarctos americanus</name>
    <dbReference type="NCBI Taxonomy" id="9643"/>
    <lineage>
        <taxon>Eukaryota</taxon>
        <taxon>Metazoa</taxon>
        <taxon>Chordata</taxon>
        <taxon>Craniata</taxon>
        <taxon>Vertebrata</taxon>
        <taxon>Euteleostomi</taxon>
        <taxon>Mammalia</taxon>
        <taxon>Eutheria</taxon>
        <taxon>Laurasiatheria</taxon>
        <taxon>Carnivora</taxon>
        <taxon>Caniformia</taxon>
        <taxon>Ursidae</taxon>
        <taxon>Ursus</taxon>
    </lineage>
</organism>
<reference evidence="2" key="3">
    <citation type="submission" date="2025-09" db="UniProtKB">
        <authorList>
            <consortium name="Ensembl"/>
        </authorList>
    </citation>
    <scope>IDENTIFICATION</scope>
</reference>
<proteinExistence type="predicted"/>
<evidence type="ECO:0000313" key="3">
    <source>
        <dbReference type="Proteomes" id="UP000291022"/>
    </source>
</evidence>
<name>A0A452SVS5_URSAM</name>
<dbReference type="GeneTree" id="ENSGT00950000186448"/>
<evidence type="ECO:0000256" key="1">
    <source>
        <dbReference type="SAM" id="MobiDB-lite"/>
    </source>
</evidence>
<protein>
    <submittedName>
        <fullName evidence="2">Uncharacterized protein</fullName>
    </submittedName>
</protein>
<evidence type="ECO:0000313" key="2">
    <source>
        <dbReference type="Ensembl" id="ENSUAMP00000037206.1"/>
    </source>
</evidence>
<sequence length="92" mass="10408">GAGHLAAGYVKGARFSLSRTPCGPTRAARTPSRVQSTTTRRKKEASFGETWQSVHGWKEKDQQKRVRESHQLQCQTSVSQRCNLLQTPRKRQ</sequence>
<accession>A0A452SVS5</accession>
<dbReference type="AlphaFoldDB" id="A0A452SVS5"/>
<reference evidence="2" key="2">
    <citation type="submission" date="2025-08" db="UniProtKB">
        <authorList>
            <consortium name="Ensembl"/>
        </authorList>
    </citation>
    <scope>IDENTIFICATION</scope>
</reference>
<dbReference type="Proteomes" id="UP000291022">
    <property type="component" value="Unassembled WGS sequence"/>
</dbReference>
<feature type="region of interest" description="Disordered" evidence="1">
    <location>
        <begin position="20"/>
        <end position="51"/>
    </location>
</feature>